<name>A0A427YHM2_9TREE</name>
<dbReference type="PANTHER" id="PTHR11200:SF300">
    <property type="entry name" value="TYPE II INOSITOL 1,4,5-TRISPHOSPHATE 5-PHOSPHATASE"/>
    <property type="match status" value="1"/>
</dbReference>
<dbReference type="OrthoDB" id="7862313at2759"/>
<dbReference type="InterPro" id="IPR036691">
    <property type="entry name" value="Endo/exonu/phosph_ase_sf"/>
</dbReference>
<dbReference type="InterPro" id="IPR013783">
    <property type="entry name" value="Ig-like_fold"/>
</dbReference>
<keyword evidence="4" id="KW-1185">Reference proteome</keyword>
<feature type="compositionally biased region" description="Low complexity" evidence="1">
    <location>
        <begin position="179"/>
        <end position="213"/>
    </location>
</feature>
<feature type="compositionally biased region" description="Basic and acidic residues" evidence="1">
    <location>
        <begin position="834"/>
        <end position="846"/>
    </location>
</feature>
<dbReference type="SMART" id="SM00128">
    <property type="entry name" value="IPPc"/>
    <property type="match status" value="1"/>
</dbReference>
<evidence type="ECO:0000313" key="4">
    <source>
        <dbReference type="Proteomes" id="UP000279259"/>
    </source>
</evidence>
<dbReference type="GO" id="GO:0004439">
    <property type="term" value="F:phosphatidylinositol-4,5-bisphosphate 5-phosphatase activity"/>
    <property type="evidence" value="ECO:0007669"/>
    <property type="project" value="TreeGrafter"/>
</dbReference>
<dbReference type="STRING" id="1890683.A0A427YHM2"/>
<dbReference type="PANTHER" id="PTHR11200">
    <property type="entry name" value="INOSITOL 5-PHOSPHATASE"/>
    <property type="match status" value="1"/>
</dbReference>
<evidence type="ECO:0000256" key="1">
    <source>
        <dbReference type="SAM" id="MobiDB-lite"/>
    </source>
</evidence>
<gene>
    <name evidence="3" type="ORF">EHS25_001152</name>
</gene>
<proteinExistence type="predicted"/>
<feature type="region of interest" description="Disordered" evidence="1">
    <location>
        <begin position="162"/>
        <end position="213"/>
    </location>
</feature>
<evidence type="ECO:0000313" key="3">
    <source>
        <dbReference type="EMBL" id="RSH90547.1"/>
    </source>
</evidence>
<feature type="domain" description="Inositol polyphosphate-related phosphatase" evidence="2">
    <location>
        <begin position="254"/>
        <end position="652"/>
    </location>
</feature>
<feature type="region of interest" description="Disordered" evidence="1">
    <location>
        <begin position="831"/>
        <end position="894"/>
    </location>
</feature>
<feature type="compositionally biased region" description="Polar residues" evidence="1">
    <location>
        <begin position="601"/>
        <end position="612"/>
    </location>
</feature>
<dbReference type="InterPro" id="IPR046985">
    <property type="entry name" value="IP5"/>
</dbReference>
<dbReference type="InterPro" id="IPR008936">
    <property type="entry name" value="Rho_GTPase_activation_prot"/>
</dbReference>
<dbReference type="InterPro" id="IPR000300">
    <property type="entry name" value="IPPc"/>
</dbReference>
<feature type="region of interest" description="Disordered" evidence="1">
    <location>
        <begin position="429"/>
        <end position="463"/>
    </location>
</feature>
<dbReference type="Gene3D" id="2.60.40.10">
    <property type="entry name" value="Immunoglobulins"/>
    <property type="match status" value="1"/>
</dbReference>
<dbReference type="Pfam" id="PF21310">
    <property type="entry name" value="OCRL-like_ASH"/>
    <property type="match status" value="1"/>
</dbReference>
<evidence type="ECO:0000259" key="2">
    <source>
        <dbReference type="SMART" id="SM00128"/>
    </source>
</evidence>
<dbReference type="Gene3D" id="1.10.555.10">
    <property type="entry name" value="Rho GTPase activation protein"/>
    <property type="match status" value="1"/>
</dbReference>
<feature type="region of interest" description="Disordered" evidence="1">
    <location>
        <begin position="558"/>
        <end position="618"/>
    </location>
</feature>
<dbReference type="EMBL" id="RSCD01000010">
    <property type="protein sequence ID" value="RSH90547.1"/>
    <property type="molecule type" value="Genomic_DNA"/>
</dbReference>
<dbReference type="AlphaFoldDB" id="A0A427YHM2"/>
<sequence>MSFHLQLQPRPAYDPVKLLRPTELAAAQIGCRVRADSSHFVKADALVVTDKAGSGDAGVLIVLPPHDGRGVRTLHALPITPTFTLSLNQTPPSPSTSFFHQSSRPHITLTLNSGLGSGTVELRLAATETVRTQALVSELRRRVELSRARTTHDAKLRHSWMGYYPVTPPADDSEDDDASAGADADAAPDDSSSSAATPSTSTAGLTTPLTALTLPPDVEDEEDIFPNPYLPTFSRTAFLRKRVFAKQEQWSSRIPLKIRLATFNVNDKLPPKDSTELAPLVGQGEEDLLVFGFQEVDLRSSALLVSQGAGRADEWEAAILRGLGDRAVDFEKLAVTQFVGVMTIVLVRNSLREAVSQVQTSERGIGLLGFGGNKAGVAVRMKVHETTLCFVNSRRSRCSHRARFPCRFAEYARPGCVCERLGSQKDRLRDAAEGSDLPEADRRGCRAGPGGVPTESSGQTAEHRGCPCAGKFWLGDLNYRVAMEDDILRAWVTERRWQAILEKDQLHSDITSGKSFAGFNEQKIDFPPTFKYVHGSTTLDLKRAPAYTDRILWTTPIPPTQRGTPLLGAPTVASPGASTSPGPAMSTSSSVASLPRSASSGGITRSTSQSTIPGLVPRNWPVDAQSYSSHEILWSDHRPVSAVVQTEVRSVDVEKRAECLTKATNEVDKLEEIYRPALDSETNVDFGPVRLRQRVMREVVVRNTGRVPASFTFRAPAPGKPICRDLFWVFPSVGTVPPGEEWRLQVAVFVDESWAPRLTLGEEMNDVLVLQVTDGKDIVSEITRIANSRRGSSDELQFITLQGIFEPTILGLPLDLLPALPGPIRSVPLAQRKAMREATQTHRPEFKSSAPASVSSGKEAGIAVQGSGAGEATETEPGSDSLAGEEMKQEVAKQSAKPAKEIWRLLEFLMERGMGTEELWVGEVPDTEILSIVEGLTNVAQGLDSSSDMTVSDSASLSVSQTVLYLLGNLPEPLLPLWLQPVCLGARDRDEAFAALEGVPAVNTNVLIGLMSVAKLCLQQPPSEQVRPTAAASDEGGRGSLDEANAALQPAMWSKDPSTAQLDALANAVFGWKAEGAEVPVVSKGLRSGQAVLGSTGSQDGRRRFVGLLLEG</sequence>
<dbReference type="Gene3D" id="3.60.10.10">
    <property type="entry name" value="Endonuclease/exonuclease/phosphatase"/>
    <property type="match status" value="1"/>
</dbReference>
<comment type="caution">
    <text evidence="3">The sequence shown here is derived from an EMBL/GenBank/DDBJ whole genome shotgun (WGS) entry which is preliminary data.</text>
</comment>
<dbReference type="Pfam" id="PF22669">
    <property type="entry name" value="Exo_endo_phos2"/>
    <property type="match status" value="1"/>
</dbReference>
<organism evidence="3 4">
    <name type="scientific">Saitozyma podzolica</name>
    <dbReference type="NCBI Taxonomy" id="1890683"/>
    <lineage>
        <taxon>Eukaryota</taxon>
        <taxon>Fungi</taxon>
        <taxon>Dikarya</taxon>
        <taxon>Basidiomycota</taxon>
        <taxon>Agaricomycotina</taxon>
        <taxon>Tremellomycetes</taxon>
        <taxon>Tremellales</taxon>
        <taxon>Trimorphomycetaceae</taxon>
        <taxon>Saitozyma</taxon>
    </lineage>
</organism>
<dbReference type="GO" id="GO:0046856">
    <property type="term" value="P:phosphatidylinositol dephosphorylation"/>
    <property type="evidence" value="ECO:0007669"/>
    <property type="project" value="InterPro"/>
</dbReference>
<protein>
    <recommendedName>
        <fullName evidence="2">Inositol polyphosphate-related phosphatase domain-containing protein</fullName>
    </recommendedName>
</protein>
<feature type="compositionally biased region" description="Low complexity" evidence="1">
    <location>
        <begin position="586"/>
        <end position="600"/>
    </location>
</feature>
<dbReference type="InterPro" id="IPR048869">
    <property type="entry name" value="OCRL-1_2_ASH"/>
</dbReference>
<dbReference type="SUPFAM" id="SSF56219">
    <property type="entry name" value="DNase I-like"/>
    <property type="match status" value="1"/>
</dbReference>
<dbReference type="Proteomes" id="UP000279259">
    <property type="component" value="Unassembled WGS sequence"/>
</dbReference>
<accession>A0A427YHM2</accession>
<reference evidence="3 4" key="1">
    <citation type="submission" date="2018-11" db="EMBL/GenBank/DDBJ databases">
        <title>Genome sequence of Saitozyma podzolica DSM 27192.</title>
        <authorList>
            <person name="Aliyu H."/>
            <person name="Gorte O."/>
            <person name="Ochsenreither K."/>
        </authorList>
    </citation>
    <scope>NUCLEOTIDE SEQUENCE [LARGE SCALE GENOMIC DNA]</scope>
    <source>
        <strain evidence="3 4">DSM 27192</strain>
    </source>
</reference>